<reference evidence="1" key="1">
    <citation type="journal article" date="2012" name="Nature">
        <title>The oyster genome reveals stress adaptation and complexity of shell formation.</title>
        <authorList>
            <person name="Zhang G."/>
            <person name="Fang X."/>
            <person name="Guo X."/>
            <person name="Li L."/>
            <person name="Luo R."/>
            <person name="Xu F."/>
            <person name="Yang P."/>
            <person name="Zhang L."/>
            <person name="Wang X."/>
            <person name="Qi H."/>
            <person name="Xiong Z."/>
            <person name="Que H."/>
            <person name="Xie Y."/>
            <person name="Holland P.W."/>
            <person name="Paps J."/>
            <person name="Zhu Y."/>
            <person name="Wu F."/>
            <person name="Chen Y."/>
            <person name="Wang J."/>
            <person name="Peng C."/>
            <person name="Meng J."/>
            <person name="Yang L."/>
            <person name="Liu J."/>
            <person name="Wen B."/>
            <person name="Zhang N."/>
            <person name="Huang Z."/>
            <person name="Zhu Q."/>
            <person name="Feng Y."/>
            <person name="Mount A."/>
            <person name="Hedgecock D."/>
            <person name="Xu Z."/>
            <person name="Liu Y."/>
            <person name="Domazet-Loso T."/>
            <person name="Du Y."/>
            <person name="Sun X."/>
            <person name="Zhang S."/>
            <person name="Liu B."/>
            <person name="Cheng P."/>
            <person name="Jiang X."/>
            <person name="Li J."/>
            <person name="Fan D."/>
            <person name="Wang W."/>
            <person name="Fu W."/>
            <person name="Wang T."/>
            <person name="Wang B."/>
            <person name="Zhang J."/>
            <person name="Peng Z."/>
            <person name="Li Y."/>
            <person name="Li N."/>
            <person name="Wang J."/>
            <person name="Chen M."/>
            <person name="He Y."/>
            <person name="Tan F."/>
            <person name="Song X."/>
            <person name="Zheng Q."/>
            <person name="Huang R."/>
            <person name="Yang H."/>
            <person name="Du X."/>
            <person name="Chen L."/>
            <person name="Yang M."/>
            <person name="Gaffney P.M."/>
            <person name="Wang S."/>
            <person name="Luo L."/>
            <person name="She Z."/>
            <person name="Ming Y."/>
            <person name="Huang W."/>
            <person name="Zhang S."/>
            <person name="Huang B."/>
            <person name="Zhang Y."/>
            <person name="Qu T."/>
            <person name="Ni P."/>
            <person name="Miao G."/>
            <person name="Wang J."/>
            <person name="Wang Q."/>
            <person name="Steinberg C.E."/>
            <person name="Wang H."/>
            <person name="Li N."/>
            <person name="Qian L."/>
            <person name="Zhang G."/>
            <person name="Li Y."/>
            <person name="Yang H."/>
            <person name="Liu X."/>
            <person name="Wang J."/>
            <person name="Yin Y."/>
            <person name="Wang J."/>
        </authorList>
    </citation>
    <scope>NUCLEOTIDE SEQUENCE [LARGE SCALE GENOMIC DNA]</scope>
    <source>
        <strain evidence="1">05x7-T-G4-1.051#20</strain>
    </source>
</reference>
<evidence type="ECO:0000313" key="1">
    <source>
        <dbReference type="EMBL" id="EKC35819.1"/>
    </source>
</evidence>
<dbReference type="HOGENOM" id="CLU_2998475_0_0_1"/>
<gene>
    <name evidence="1" type="ORF">CGI_10019089</name>
</gene>
<organism evidence="1">
    <name type="scientific">Magallana gigas</name>
    <name type="common">Pacific oyster</name>
    <name type="synonym">Crassostrea gigas</name>
    <dbReference type="NCBI Taxonomy" id="29159"/>
    <lineage>
        <taxon>Eukaryota</taxon>
        <taxon>Metazoa</taxon>
        <taxon>Spiralia</taxon>
        <taxon>Lophotrochozoa</taxon>
        <taxon>Mollusca</taxon>
        <taxon>Bivalvia</taxon>
        <taxon>Autobranchia</taxon>
        <taxon>Pteriomorphia</taxon>
        <taxon>Ostreida</taxon>
        <taxon>Ostreoidea</taxon>
        <taxon>Ostreidae</taxon>
        <taxon>Magallana</taxon>
    </lineage>
</organism>
<name>K1QXB8_MAGGI</name>
<dbReference type="EMBL" id="JH818396">
    <property type="protein sequence ID" value="EKC35819.1"/>
    <property type="molecule type" value="Genomic_DNA"/>
</dbReference>
<protein>
    <submittedName>
        <fullName evidence="1">Uncharacterized protein</fullName>
    </submittedName>
</protein>
<dbReference type="InParanoid" id="K1QXB8"/>
<proteinExistence type="predicted"/>
<sequence>MSAWYEKVAQPEQDIKLQLELLRTLMPSGDCGCPANLHNHELFGGQTGQGKGHLLKE</sequence>
<dbReference type="AlphaFoldDB" id="K1QXB8"/>
<accession>K1QXB8</accession>